<evidence type="ECO:0000256" key="3">
    <source>
        <dbReference type="ARBA" id="ARBA00023163"/>
    </source>
</evidence>
<dbReference type="GO" id="GO:0043565">
    <property type="term" value="F:sequence-specific DNA binding"/>
    <property type="evidence" value="ECO:0007669"/>
    <property type="project" value="InterPro"/>
</dbReference>
<dbReference type="Pfam" id="PF01037">
    <property type="entry name" value="AsnC_trans_reg"/>
    <property type="match status" value="1"/>
</dbReference>
<evidence type="ECO:0000313" key="5">
    <source>
        <dbReference type="EMBL" id="GET33504.1"/>
    </source>
</evidence>
<reference evidence="5 6" key="1">
    <citation type="submission" date="2019-10" db="EMBL/GenBank/DDBJ databases">
        <title>Prolixibacter strains distinguished by the presence of nitrate reductase genes were adept at nitrate-dependent anaerobic corrosion of metallic iron and carbon steel.</title>
        <authorList>
            <person name="Iino T."/>
            <person name="Shono N."/>
            <person name="Ito K."/>
            <person name="Nakamura R."/>
            <person name="Sueoka K."/>
            <person name="Harayama S."/>
            <person name="Ohkuma M."/>
        </authorList>
    </citation>
    <scope>NUCLEOTIDE SEQUENCE [LARGE SCALE GENOMIC DNA]</scope>
    <source>
        <strain evidence="5 6">JCM 13498</strain>
    </source>
</reference>
<dbReference type="GO" id="GO:0005829">
    <property type="term" value="C:cytosol"/>
    <property type="evidence" value="ECO:0007669"/>
    <property type="project" value="TreeGrafter"/>
</dbReference>
<protein>
    <submittedName>
        <fullName evidence="5">Transcriptional regulator</fullName>
    </submittedName>
</protein>
<dbReference type="EMBL" id="BLAX01000001">
    <property type="protein sequence ID" value="GET33504.1"/>
    <property type="molecule type" value="Genomic_DNA"/>
</dbReference>
<dbReference type="PRINTS" id="PR00033">
    <property type="entry name" value="HTHASNC"/>
</dbReference>
<dbReference type="Proteomes" id="UP000391834">
    <property type="component" value="Unassembled WGS sequence"/>
</dbReference>
<accession>A0A5M4B0B9</accession>
<evidence type="ECO:0000313" key="6">
    <source>
        <dbReference type="Proteomes" id="UP000391834"/>
    </source>
</evidence>
<keyword evidence="2" id="KW-0238">DNA-binding</keyword>
<name>A0A5M4B0B9_9BACT</name>
<dbReference type="SMART" id="SM00344">
    <property type="entry name" value="HTH_ASNC"/>
    <property type="match status" value="1"/>
</dbReference>
<gene>
    <name evidence="5" type="ORF">PbJCM13498_23670</name>
</gene>
<organism evidence="5 6">
    <name type="scientific">Prolixibacter bellariivorans</name>
    <dbReference type="NCBI Taxonomy" id="314319"/>
    <lineage>
        <taxon>Bacteria</taxon>
        <taxon>Pseudomonadati</taxon>
        <taxon>Bacteroidota</taxon>
        <taxon>Bacteroidia</taxon>
        <taxon>Marinilabiliales</taxon>
        <taxon>Prolixibacteraceae</taxon>
        <taxon>Prolixibacter</taxon>
    </lineage>
</organism>
<dbReference type="Gene3D" id="1.10.10.10">
    <property type="entry name" value="Winged helix-like DNA-binding domain superfamily/Winged helix DNA-binding domain"/>
    <property type="match status" value="1"/>
</dbReference>
<keyword evidence="3" id="KW-0804">Transcription</keyword>
<dbReference type="InterPro" id="IPR036390">
    <property type="entry name" value="WH_DNA-bd_sf"/>
</dbReference>
<feature type="domain" description="HTH asnC-type" evidence="4">
    <location>
        <begin position="20"/>
        <end position="81"/>
    </location>
</feature>
<dbReference type="OrthoDB" id="1094536at2"/>
<dbReference type="InterPro" id="IPR019887">
    <property type="entry name" value="Tscrpt_reg_AsnC/Lrp_C"/>
</dbReference>
<dbReference type="SUPFAM" id="SSF54909">
    <property type="entry name" value="Dimeric alpha+beta barrel"/>
    <property type="match status" value="1"/>
</dbReference>
<dbReference type="InterPro" id="IPR011008">
    <property type="entry name" value="Dimeric_a/b-barrel"/>
</dbReference>
<keyword evidence="6" id="KW-1185">Reference proteome</keyword>
<evidence type="ECO:0000256" key="1">
    <source>
        <dbReference type="ARBA" id="ARBA00023015"/>
    </source>
</evidence>
<proteinExistence type="predicted"/>
<evidence type="ECO:0000256" key="2">
    <source>
        <dbReference type="ARBA" id="ARBA00023125"/>
    </source>
</evidence>
<dbReference type="Pfam" id="PF13404">
    <property type="entry name" value="HTH_AsnC-type"/>
    <property type="match status" value="1"/>
</dbReference>
<dbReference type="GO" id="GO:0043200">
    <property type="term" value="P:response to amino acid"/>
    <property type="evidence" value="ECO:0007669"/>
    <property type="project" value="TreeGrafter"/>
</dbReference>
<sequence length="167" mass="19241">MVKKYNAENEEEFQEQIIQIDDLDRKILKLITTNARIPFLEVARECGVSGAAIHQRVQRLLNLGVVTGSEFIVSPQKLGYNTCAYMGIYLEKASYDRKVVKQLREISEIVECHHTTGQYAIFIKIQTKTNKHLKKIIDTDLQAIDGISRTETFISLEQEFKRQIPIK</sequence>
<keyword evidence="1" id="KW-0805">Transcription regulation</keyword>
<comment type="caution">
    <text evidence="5">The sequence shown here is derived from an EMBL/GenBank/DDBJ whole genome shotgun (WGS) entry which is preliminary data.</text>
</comment>
<dbReference type="SUPFAM" id="SSF46785">
    <property type="entry name" value="Winged helix' DNA-binding domain"/>
    <property type="match status" value="1"/>
</dbReference>
<dbReference type="InterPro" id="IPR036388">
    <property type="entry name" value="WH-like_DNA-bd_sf"/>
</dbReference>
<dbReference type="AlphaFoldDB" id="A0A5M4B0B9"/>
<dbReference type="PANTHER" id="PTHR30154:SF34">
    <property type="entry name" value="TRANSCRIPTIONAL REGULATOR AZLB"/>
    <property type="match status" value="1"/>
</dbReference>
<dbReference type="PROSITE" id="PS50956">
    <property type="entry name" value="HTH_ASNC_2"/>
    <property type="match status" value="1"/>
</dbReference>
<dbReference type="RefSeq" id="WP_025864084.1">
    <property type="nucleotide sequence ID" value="NZ_BLAX01000001.1"/>
</dbReference>
<dbReference type="PANTHER" id="PTHR30154">
    <property type="entry name" value="LEUCINE-RESPONSIVE REGULATORY PROTEIN"/>
    <property type="match status" value="1"/>
</dbReference>
<evidence type="ECO:0000259" key="4">
    <source>
        <dbReference type="PROSITE" id="PS50956"/>
    </source>
</evidence>
<dbReference type="InterPro" id="IPR019888">
    <property type="entry name" value="Tscrpt_reg_AsnC-like"/>
</dbReference>
<dbReference type="Gene3D" id="3.30.70.920">
    <property type="match status" value="1"/>
</dbReference>
<dbReference type="InterPro" id="IPR000485">
    <property type="entry name" value="AsnC-type_HTH_dom"/>
</dbReference>